<gene>
    <name evidence="2" type="ORF">C8J28_11143</name>
</gene>
<dbReference type="EMBL" id="QAOT01000011">
    <property type="protein sequence ID" value="PTR17756.1"/>
    <property type="molecule type" value="Genomic_DNA"/>
</dbReference>
<dbReference type="Proteomes" id="UP000244060">
    <property type="component" value="Unassembled WGS sequence"/>
</dbReference>
<evidence type="ECO:0000313" key="2">
    <source>
        <dbReference type="EMBL" id="PTR17756.1"/>
    </source>
</evidence>
<comment type="caution">
    <text evidence="2">The sequence shown here is derived from an EMBL/GenBank/DDBJ whole genome shotgun (WGS) entry which is preliminary data.</text>
</comment>
<evidence type="ECO:0008006" key="4">
    <source>
        <dbReference type="Google" id="ProtNLM"/>
    </source>
</evidence>
<evidence type="ECO:0000256" key="1">
    <source>
        <dbReference type="SAM" id="SignalP"/>
    </source>
</evidence>
<keyword evidence="1" id="KW-0732">Signal</keyword>
<feature type="signal peptide" evidence="1">
    <location>
        <begin position="1"/>
        <end position="26"/>
    </location>
</feature>
<keyword evidence="3" id="KW-1185">Reference proteome</keyword>
<sequence length="418" mass="43151">MVRRTGAAGAAGWCMALALLPVAAIAEEPEGRGANLAERLRNVLSDGAPLLPVTAGPARELPPPRPLSEFRLGLAGGGFSGRSLSTATGHPEAGRPMALAGGLPLQGRLSVGSGRDALGSWARARIEAPDGTTIESEAFSPAGQAAITQHAYSPTEAGGLFVALVTGPPDRTAAFAALIDPGGLLVLSEGAAQGAAIRRFASEDVTGRHYRFTVAGPEQSHGRWTLLPLASLALTERRHQARTGFGLDIAESVSGARIPGPGFRTDDRLAASGVGLGTGLSLRRSLGQGWGLGLELLAGLGLSWADYTGAGSSGIAGLRQIPLAVEHQSWRGVTRFGQVSAVLDRDLGGGRSFSLFLSGELEAGLPALRDTGPPGILLGQTTDGALNYEGAGEPHRRRRIADESLHDLRIGLSFAWLF</sequence>
<name>A0A2T5K5Q6_9RHOB</name>
<protein>
    <recommendedName>
        <fullName evidence="4">Autotransporter outer membrane beta-barrel domain-containing protein</fullName>
    </recommendedName>
</protein>
<accession>A0A2T5K5Q6</accession>
<dbReference type="RefSeq" id="WP_108221232.1">
    <property type="nucleotide sequence ID" value="NZ_CP090022.1"/>
</dbReference>
<reference evidence="2 3" key="1">
    <citation type="submission" date="2018-04" db="EMBL/GenBank/DDBJ databases">
        <title>Genomic Encyclopedia of Type Strains, Phase III (KMG-III): the genomes of soil and plant-associated and newly described type strains.</title>
        <authorList>
            <person name="Whitman W."/>
        </authorList>
    </citation>
    <scope>NUCLEOTIDE SEQUENCE [LARGE SCALE GENOMIC DNA]</scope>
    <source>
        <strain evidence="2 3">KA25</strain>
    </source>
</reference>
<organism evidence="2 3">
    <name type="scientific">Cereibacter azotoformans</name>
    <dbReference type="NCBI Taxonomy" id="43057"/>
    <lineage>
        <taxon>Bacteria</taxon>
        <taxon>Pseudomonadati</taxon>
        <taxon>Pseudomonadota</taxon>
        <taxon>Alphaproteobacteria</taxon>
        <taxon>Rhodobacterales</taxon>
        <taxon>Paracoccaceae</taxon>
        <taxon>Cereibacter</taxon>
    </lineage>
</organism>
<proteinExistence type="predicted"/>
<feature type="chain" id="PRO_5015499380" description="Autotransporter outer membrane beta-barrel domain-containing protein" evidence="1">
    <location>
        <begin position="27"/>
        <end position="418"/>
    </location>
</feature>
<evidence type="ECO:0000313" key="3">
    <source>
        <dbReference type="Proteomes" id="UP000244060"/>
    </source>
</evidence>
<dbReference type="AlphaFoldDB" id="A0A2T5K5Q6"/>